<dbReference type="EMBL" id="UFAJ01000140">
    <property type="protein sequence ID" value="SSD59431.1"/>
    <property type="molecule type" value="Genomic_DNA"/>
</dbReference>
<dbReference type="PANTHER" id="PTHR46126">
    <property type="entry name" value="DYNACTIN SUBUNIT 5"/>
    <property type="match status" value="1"/>
</dbReference>
<accession>A0A376B443</accession>
<evidence type="ECO:0000313" key="6">
    <source>
        <dbReference type="EMBL" id="SSD59431.1"/>
    </source>
</evidence>
<organism evidence="6 7">
    <name type="scientific">Saccharomycodes ludwigii</name>
    <dbReference type="NCBI Taxonomy" id="36035"/>
    <lineage>
        <taxon>Eukaryota</taxon>
        <taxon>Fungi</taxon>
        <taxon>Dikarya</taxon>
        <taxon>Ascomycota</taxon>
        <taxon>Saccharomycotina</taxon>
        <taxon>Saccharomycetes</taxon>
        <taxon>Saccharomycodales</taxon>
        <taxon>Saccharomycodaceae</taxon>
        <taxon>Saccharomycodes</taxon>
    </lineage>
</organism>
<gene>
    <name evidence="6" type="ORF">SCODWIG_01192</name>
</gene>
<dbReference type="PANTHER" id="PTHR46126:SF1">
    <property type="entry name" value="DYNACTIN SUBUNIT 5"/>
    <property type="match status" value="1"/>
</dbReference>
<dbReference type="SUPFAM" id="SSF51161">
    <property type="entry name" value="Trimeric LpxA-like enzymes"/>
    <property type="match status" value="1"/>
</dbReference>
<proteinExistence type="inferred from homology"/>
<dbReference type="Proteomes" id="UP000262825">
    <property type="component" value="Unassembled WGS sequence"/>
</dbReference>
<evidence type="ECO:0000256" key="4">
    <source>
        <dbReference type="ARBA" id="ARBA00034706"/>
    </source>
</evidence>
<comment type="subcellular location">
    <subcellularLocation>
        <location evidence="1">Cytoplasm</location>
        <location evidence="1">Cytoskeleton</location>
    </subcellularLocation>
</comment>
<evidence type="ECO:0000256" key="2">
    <source>
        <dbReference type="ARBA" id="ARBA00022490"/>
    </source>
</evidence>
<dbReference type="AlphaFoldDB" id="A0A376B443"/>
<dbReference type="Gene3D" id="2.160.10.10">
    <property type="entry name" value="Hexapeptide repeat proteins"/>
    <property type="match status" value="1"/>
</dbReference>
<sequence length="213" mass="23719">MEKGKKKDIDINRAKWIETNNGNRISIEAIIKVPENILIKGRCCFHPNCKILTINDKNDGKHQGNQISMGEVVILAEDCALLCKSDNDSVQNKHIMKLGSFIYIGEGTELSNVLKLHDRIIVGKNCKIPNNCEVGSVVIIQDGIKLPNHYKIPSYSKVVGNHGKGTSGVTEDFVIQQLEPCFYALIENWCMQLYVGVPISIVQNEMGSYGVYV</sequence>
<keyword evidence="3" id="KW-0206">Cytoskeleton</keyword>
<evidence type="ECO:0000313" key="7">
    <source>
        <dbReference type="Proteomes" id="UP000262825"/>
    </source>
</evidence>
<dbReference type="VEuPathDB" id="FungiDB:SCODWIG_01192"/>
<dbReference type="GO" id="GO:0005869">
    <property type="term" value="C:dynactin complex"/>
    <property type="evidence" value="ECO:0007669"/>
    <property type="project" value="TreeGrafter"/>
</dbReference>
<evidence type="ECO:0000256" key="3">
    <source>
        <dbReference type="ARBA" id="ARBA00023212"/>
    </source>
</evidence>
<dbReference type="InterPro" id="IPR047125">
    <property type="entry name" value="DCTN5"/>
</dbReference>
<keyword evidence="7" id="KW-1185">Reference proteome</keyword>
<name>A0A376B443_9ASCO</name>
<keyword evidence="2" id="KW-0963">Cytoplasm</keyword>
<evidence type="ECO:0000256" key="1">
    <source>
        <dbReference type="ARBA" id="ARBA00004245"/>
    </source>
</evidence>
<dbReference type="InterPro" id="IPR011004">
    <property type="entry name" value="Trimer_LpxA-like_sf"/>
</dbReference>
<comment type="similarity">
    <text evidence="4">Belongs to the dynactin subunits 5/6 family. Dynactin subunit 5 subfamily.</text>
</comment>
<evidence type="ECO:0000256" key="5">
    <source>
        <dbReference type="ARBA" id="ARBA00034865"/>
    </source>
</evidence>
<reference evidence="7" key="1">
    <citation type="submission" date="2018-06" db="EMBL/GenBank/DDBJ databases">
        <authorList>
            <person name="Guldener U."/>
        </authorList>
    </citation>
    <scope>NUCLEOTIDE SEQUENCE [LARGE SCALE GENOMIC DNA]</scope>
    <source>
        <strain evidence="7">UTAD17</strain>
    </source>
</reference>
<protein>
    <recommendedName>
        <fullName evidence="5">Dynactin subunit 5</fullName>
    </recommendedName>
</protein>